<dbReference type="PANTHER" id="PTHR12149">
    <property type="entry name" value="FRUCTOSAMINE 3 KINASE-RELATED PROTEIN"/>
    <property type="match status" value="1"/>
</dbReference>
<dbReference type="PANTHER" id="PTHR12149:SF8">
    <property type="entry name" value="PROTEIN-RIBULOSAMINE 3-KINASE"/>
    <property type="match status" value="1"/>
</dbReference>
<organism evidence="2">
    <name type="scientific">Candidatus Tenderia electrophaga</name>
    <dbReference type="NCBI Taxonomy" id="1748243"/>
    <lineage>
        <taxon>Bacteria</taxon>
        <taxon>Pseudomonadati</taxon>
        <taxon>Pseudomonadota</taxon>
        <taxon>Gammaproteobacteria</taxon>
        <taxon>Candidatus Tenderiales</taxon>
        <taxon>Candidatus Tenderiaceae</taxon>
        <taxon>Candidatus Tenderia</taxon>
    </lineage>
</organism>
<comment type="caution">
    <text evidence="2">The sequence shown here is derived from an EMBL/GenBank/DDBJ whole genome shotgun (WGS) entry which is preliminary data.</text>
</comment>
<dbReference type="Proteomes" id="UP000885832">
    <property type="component" value="Unassembled WGS sequence"/>
</dbReference>
<dbReference type="SUPFAM" id="SSF56112">
    <property type="entry name" value="Protein kinase-like (PK-like)"/>
    <property type="match status" value="1"/>
</dbReference>
<feature type="non-terminal residue" evidence="2">
    <location>
        <position position="277"/>
    </location>
</feature>
<comment type="similarity">
    <text evidence="1">Belongs to the fructosamine kinase family.</text>
</comment>
<accession>A0A832J6B9</accession>
<sequence>MTFFMPINYHILPCLLADLSAHRWVNIAFLFLCFDMSALHEICHHISVVTGKTFACKSQQASGGGCINSTYTISDGHATYFIKLNAAHLSEMFAAEADGLREIRKSNSIRVPEVICSGITGAQSYLVLEQLMFGHGDSRSHQQLGLELAQMHQCCTGQFGWWRDNSIGSTAQQNRQNSHWVEFWRQRRLAVQLRLAAGNGFAGLLQQRGEQLLADLDCFFADYSPRASLLHGDLWSGNYAIDTTGRPVIFDPAVYFGDREADLAMTELFGGFNKHFY</sequence>
<dbReference type="Gene3D" id="3.90.1200.10">
    <property type="match status" value="1"/>
</dbReference>
<evidence type="ECO:0008006" key="3">
    <source>
        <dbReference type="Google" id="ProtNLM"/>
    </source>
</evidence>
<name>A0A832J6B9_9GAMM</name>
<dbReference type="Gene3D" id="3.30.200.20">
    <property type="entry name" value="Phosphorylase Kinase, domain 1"/>
    <property type="match status" value="1"/>
</dbReference>
<dbReference type="InterPro" id="IPR011009">
    <property type="entry name" value="Kinase-like_dom_sf"/>
</dbReference>
<evidence type="ECO:0000313" key="2">
    <source>
        <dbReference type="EMBL" id="HHJ80431.1"/>
    </source>
</evidence>
<reference evidence="2" key="1">
    <citation type="journal article" date="2020" name="mSystems">
        <title>Genome- and Community-Level Interaction Insights into Carbon Utilization and Element Cycling Functions of Hydrothermarchaeota in Hydrothermal Sediment.</title>
        <authorList>
            <person name="Zhou Z."/>
            <person name="Liu Y."/>
            <person name="Xu W."/>
            <person name="Pan J."/>
            <person name="Luo Z.H."/>
            <person name="Li M."/>
        </authorList>
    </citation>
    <scope>NUCLEOTIDE SEQUENCE [LARGE SCALE GENOMIC DNA]</scope>
    <source>
        <strain evidence="2">HyVt-505</strain>
    </source>
</reference>
<dbReference type="PIRSF" id="PIRSF006221">
    <property type="entry name" value="Ketosamine-3-kinase"/>
    <property type="match status" value="1"/>
</dbReference>
<dbReference type="InterPro" id="IPR016477">
    <property type="entry name" value="Fructo-/Ketosamine-3-kinase"/>
</dbReference>
<proteinExistence type="inferred from homology"/>
<protein>
    <recommendedName>
        <fullName evidence="3">Fructosamine kinase</fullName>
    </recommendedName>
</protein>
<evidence type="ECO:0000256" key="1">
    <source>
        <dbReference type="ARBA" id="ARBA00009460"/>
    </source>
</evidence>
<dbReference type="AlphaFoldDB" id="A0A832J6B9"/>
<gene>
    <name evidence="2" type="ORF">ENJ65_02235</name>
</gene>
<dbReference type="Pfam" id="PF03881">
    <property type="entry name" value="Fructosamin_kin"/>
    <property type="match status" value="1"/>
</dbReference>
<dbReference type="EMBL" id="DRNF01000142">
    <property type="protein sequence ID" value="HHJ80431.1"/>
    <property type="molecule type" value="Genomic_DNA"/>
</dbReference>